<sequence>MLLLLRGGLLRGKLAGGVGMSLEGDHFLGHLYELPAGSIVFGGLDHVAHHVVVIDVRDGKVLSVGGIDVAVFREVQAGSGLLVDGELLDDEIDGLLLLFGVGVIFPGTGEVAVVILAVVHKVPLHLVCILAEVHRLGCCGGESGGNREDKGEKREDKKGDETGLFFHLTGTTPSVFFSFSCVV</sequence>
<protein>
    <submittedName>
        <fullName evidence="1">Uncharacterized protein</fullName>
    </submittedName>
</protein>
<proteinExistence type="predicted"/>
<evidence type="ECO:0000313" key="1">
    <source>
        <dbReference type="EMBL" id="MPM14712.1"/>
    </source>
</evidence>
<organism evidence="1">
    <name type="scientific">bioreactor metagenome</name>
    <dbReference type="NCBI Taxonomy" id="1076179"/>
    <lineage>
        <taxon>unclassified sequences</taxon>
        <taxon>metagenomes</taxon>
        <taxon>ecological metagenomes</taxon>
    </lineage>
</organism>
<dbReference type="EMBL" id="VSSQ01002326">
    <property type="protein sequence ID" value="MPM14712.1"/>
    <property type="molecule type" value="Genomic_DNA"/>
</dbReference>
<gene>
    <name evidence="1" type="ORF">SDC9_61076</name>
</gene>
<name>A0A644XET6_9ZZZZ</name>
<accession>A0A644XET6</accession>
<comment type="caution">
    <text evidence="1">The sequence shown here is derived from an EMBL/GenBank/DDBJ whole genome shotgun (WGS) entry which is preliminary data.</text>
</comment>
<dbReference type="AlphaFoldDB" id="A0A644XET6"/>
<reference evidence="1" key="1">
    <citation type="submission" date="2019-08" db="EMBL/GenBank/DDBJ databases">
        <authorList>
            <person name="Kucharzyk K."/>
            <person name="Murdoch R.W."/>
            <person name="Higgins S."/>
            <person name="Loffler F."/>
        </authorList>
    </citation>
    <scope>NUCLEOTIDE SEQUENCE</scope>
</reference>